<keyword evidence="2" id="KW-1185">Reference proteome</keyword>
<gene>
    <name evidence="1" type="ORF">PISMIDRAFT_475155</name>
</gene>
<reference evidence="2" key="2">
    <citation type="submission" date="2015-01" db="EMBL/GenBank/DDBJ databases">
        <title>Evolutionary Origins and Diversification of the Mycorrhizal Mutualists.</title>
        <authorList>
            <consortium name="DOE Joint Genome Institute"/>
            <consortium name="Mycorrhizal Genomics Consortium"/>
            <person name="Kohler A."/>
            <person name="Kuo A."/>
            <person name="Nagy L.G."/>
            <person name="Floudas D."/>
            <person name="Copeland A."/>
            <person name="Barry K.W."/>
            <person name="Cichocki N."/>
            <person name="Veneault-Fourrey C."/>
            <person name="LaButti K."/>
            <person name="Lindquist E.A."/>
            <person name="Lipzen A."/>
            <person name="Lundell T."/>
            <person name="Morin E."/>
            <person name="Murat C."/>
            <person name="Riley R."/>
            <person name="Ohm R."/>
            <person name="Sun H."/>
            <person name="Tunlid A."/>
            <person name="Henrissat B."/>
            <person name="Grigoriev I.V."/>
            <person name="Hibbett D.S."/>
            <person name="Martin F."/>
        </authorList>
    </citation>
    <scope>NUCLEOTIDE SEQUENCE [LARGE SCALE GENOMIC DNA]</scope>
    <source>
        <strain evidence="2">441</strain>
    </source>
</reference>
<evidence type="ECO:0000313" key="2">
    <source>
        <dbReference type="Proteomes" id="UP000054018"/>
    </source>
</evidence>
<sequence>MKLGRRAYSQVRPDAYACRVLHHNILLPQIQTRVWHRLLRCQCDKPSCPQEQHAPPARFGRLASMGSPSFLNHAYPILQVLGSCLSLEVLLIRSRRAPSDVYREGETYGPSSILRYPAPTKFTCNRGNRLLSHIFIQRYRHRGFCGDDTSSG</sequence>
<protein>
    <submittedName>
        <fullName evidence="1">Uncharacterized protein</fullName>
    </submittedName>
</protein>
<organism evidence="1 2">
    <name type="scientific">Pisolithus microcarpus 441</name>
    <dbReference type="NCBI Taxonomy" id="765257"/>
    <lineage>
        <taxon>Eukaryota</taxon>
        <taxon>Fungi</taxon>
        <taxon>Dikarya</taxon>
        <taxon>Basidiomycota</taxon>
        <taxon>Agaricomycotina</taxon>
        <taxon>Agaricomycetes</taxon>
        <taxon>Agaricomycetidae</taxon>
        <taxon>Boletales</taxon>
        <taxon>Sclerodermatineae</taxon>
        <taxon>Pisolithaceae</taxon>
        <taxon>Pisolithus</taxon>
    </lineage>
</organism>
<dbReference type="AlphaFoldDB" id="A0A0C9XHJ4"/>
<proteinExistence type="predicted"/>
<dbReference type="Proteomes" id="UP000054018">
    <property type="component" value="Unassembled WGS sequence"/>
</dbReference>
<evidence type="ECO:0000313" key="1">
    <source>
        <dbReference type="EMBL" id="KIK11800.1"/>
    </source>
</evidence>
<accession>A0A0C9XHJ4</accession>
<name>A0A0C9XHJ4_9AGAM</name>
<dbReference type="HOGENOM" id="CLU_1723111_0_0_1"/>
<dbReference type="EMBL" id="KN834156">
    <property type="protein sequence ID" value="KIK11800.1"/>
    <property type="molecule type" value="Genomic_DNA"/>
</dbReference>
<reference evidence="1 2" key="1">
    <citation type="submission" date="2014-04" db="EMBL/GenBank/DDBJ databases">
        <authorList>
            <consortium name="DOE Joint Genome Institute"/>
            <person name="Kuo A."/>
            <person name="Kohler A."/>
            <person name="Costa M.D."/>
            <person name="Nagy L.G."/>
            <person name="Floudas D."/>
            <person name="Copeland A."/>
            <person name="Barry K.W."/>
            <person name="Cichocki N."/>
            <person name="Veneault-Fourrey C."/>
            <person name="LaButti K."/>
            <person name="Lindquist E.A."/>
            <person name="Lipzen A."/>
            <person name="Lundell T."/>
            <person name="Morin E."/>
            <person name="Murat C."/>
            <person name="Sun H."/>
            <person name="Tunlid A."/>
            <person name="Henrissat B."/>
            <person name="Grigoriev I.V."/>
            <person name="Hibbett D.S."/>
            <person name="Martin F."/>
            <person name="Nordberg H.P."/>
            <person name="Cantor M.N."/>
            <person name="Hua S.X."/>
        </authorList>
    </citation>
    <scope>NUCLEOTIDE SEQUENCE [LARGE SCALE GENOMIC DNA]</scope>
    <source>
        <strain evidence="1 2">441</strain>
    </source>
</reference>